<dbReference type="Gene3D" id="1.20.1740.10">
    <property type="entry name" value="Amino acid/polyamine transporter I"/>
    <property type="match status" value="1"/>
</dbReference>
<name>A0ABN3VDU3_9PSEU</name>
<feature type="transmembrane region" description="Helical" evidence="6">
    <location>
        <begin position="113"/>
        <end position="136"/>
    </location>
</feature>
<feature type="transmembrane region" description="Helical" evidence="6">
    <location>
        <begin position="263"/>
        <end position="285"/>
    </location>
</feature>
<dbReference type="PANTHER" id="PTHR42770:SF13">
    <property type="entry name" value="L-METHIONINE_BRANCHED-CHAIN AMINO ACID EXPORTER YJEH"/>
    <property type="match status" value="1"/>
</dbReference>
<comment type="subcellular location">
    <subcellularLocation>
        <location evidence="1">Cell membrane</location>
        <topology evidence="1">Multi-pass membrane protein</topology>
    </subcellularLocation>
</comment>
<feature type="transmembrane region" description="Helical" evidence="6">
    <location>
        <begin position="12"/>
        <end position="35"/>
    </location>
</feature>
<accession>A0ABN3VDU3</accession>
<feature type="transmembrane region" description="Helical" evidence="6">
    <location>
        <begin position="219"/>
        <end position="243"/>
    </location>
</feature>
<dbReference type="Pfam" id="PF13520">
    <property type="entry name" value="AA_permease_2"/>
    <property type="match status" value="1"/>
</dbReference>
<evidence type="ECO:0000256" key="2">
    <source>
        <dbReference type="ARBA" id="ARBA00022475"/>
    </source>
</evidence>
<dbReference type="InterPro" id="IPR050367">
    <property type="entry name" value="APC_superfamily"/>
</dbReference>
<evidence type="ECO:0000313" key="7">
    <source>
        <dbReference type="EMBL" id="GAA2795173.1"/>
    </source>
</evidence>
<proteinExistence type="predicted"/>
<feature type="transmembrane region" description="Helical" evidence="6">
    <location>
        <begin position="366"/>
        <end position="391"/>
    </location>
</feature>
<dbReference type="RefSeq" id="WP_344680543.1">
    <property type="nucleotide sequence ID" value="NZ_BAAAUX010000014.1"/>
</dbReference>
<feature type="transmembrane region" description="Helical" evidence="6">
    <location>
        <begin position="41"/>
        <end position="63"/>
    </location>
</feature>
<feature type="transmembrane region" description="Helical" evidence="6">
    <location>
        <begin position="148"/>
        <end position="169"/>
    </location>
</feature>
<dbReference type="PANTHER" id="PTHR42770">
    <property type="entry name" value="AMINO ACID TRANSPORTER-RELATED"/>
    <property type="match status" value="1"/>
</dbReference>
<keyword evidence="8" id="KW-1185">Reference proteome</keyword>
<keyword evidence="2" id="KW-1003">Cell membrane</keyword>
<comment type="caution">
    <text evidence="7">The sequence shown here is derived from an EMBL/GenBank/DDBJ whole genome shotgun (WGS) entry which is preliminary data.</text>
</comment>
<keyword evidence="3 6" id="KW-0812">Transmembrane</keyword>
<evidence type="ECO:0000256" key="5">
    <source>
        <dbReference type="ARBA" id="ARBA00023136"/>
    </source>
</evidence>
<evidence type="ECO:0000256" key="4">
    <source>
        <dbReference type="ARBA" id="ARBA00022989"/>
    </source>
</evidence>
<sequence length="407" mass="40426">MSAPGKLGLADGTALFVGAVLGPGVLALPALAVAAAGPASVVAWAGLLVLSAPVAWTFATLGARYSDGGGLAAFVGHAFGPRAAVVVGWWFYFAVPLGVLAGALIGADYVTAALGAGGGAGLVLACVLLVAAFLANHIGLRVAGRVQLLLVGLLVVLLVVAVLTAGAHFETGRFTPFLPHGWVGVAEAGSVLFFAFAGWEAVSSLSAEFSDPRRQLPRVTAWTFVIVGLLYAALAVTTVGVLGPEAANTAVPLTLLLERGIGAAAPEVSAVAAVLLSFGAINAYLAGGARLGAALARDGGLPTRLASERRSLALLAVVTALLVAVVVVAGVELDLLMRATSACLAAVTFAGTAAAVRLLRAGGRRIAIVATAFTGAVLLACGPFLLLPLALGLAACARRTAPTGALR</sequence>
<dbReference type="InterPro" id="IPR002293">
    <property type="entry name" value="AA/rel_permease1"/>
</dbReference>
<feature type="transmembrane region" description="Helical" evidence="6">
    <location>
        <begin position="181"/>
        <end position="199"/>
    </location>
</feature>
<reference evidence="7 8" key="1">
    <citation type="journal article" date="2019" name="Int. J. Syst. Evol. Microbiol.">
        <title>The Global Catalogue of Microorganisms (GCM) 10K type strain sequencing project: providing services to taxonomists for standard genome sequencing and annotation.</title>
        <authorList>
            <consortium name="The Broad Institute Genomics Platform"/>
            <consortium name="The Broad Institute Genome Sequencing Center for Infectious Disease"/>
            <person name="Wu L."/>
            <person name="Ma J."/>
        </authorList>
    </citation>
    <scope>NUCLEOTIDE SEQUENCE [LARGE SCALE GENOMIC DNA]</scope>
    <source>
        <strain evidence="7 8">JCM 9383</strain>
    </source>
</reference>
<keyword evidence="4 6" id="KW-1133">Transmembrane helix</keyword>
<protein>
    <submittedName>
        <fullName evidence="7">Amino acid permease</fullName>
    </submittedName>
</protein>
<feature type="transmembrane region" description="Helical" evidence="6">
    <location>
        <begin position="312"/>
        <end position="331"/>
    </location>
</feature>
<dbReference type="PIRSF" id="PIRSF006060">
    <property type="entry name" value="AA_transporter"/>
    <property type="match status" value="1"/>
</dbReference>
<evidence type="ECO:0000256" key="6">
    <source>
        <dbReference type="SAM" id="Phobius"/>
    </source>
</evidence>
<dbReference type="EMBL" id="BAAAUX010000014">
    <property type="protein sequence ID" value="GAA2795173.1"/>
    <property type="molecule type" value="Genomic_DNA"/>
</dbReference>
<feature type="transmembrane region" description="Helical" evidence="6">
    <location>
        <begin position="337"/>
        <end position="359"/>
    </location>
</feature>
<keyword evidence="5 6" id="KW-0472">Membrane</keyword>
<gene>
    <name evidence="7" type="ORF">GCM10010470_32700</name>
</gene>
<dbReference type="Proteomes" id="UP001500979">
    <property type="component" value="Unassembled WGS sequence"/>
</dbReference>
<evidence type="ECO:0000256" key="1">
    <source>
        <dbReference type="ARBA" id="ARBA00004651"/>
    </source>
</evidence>
<feature type="transmembrane region" description="Helical" evidence="6">
    <location>
        <begin position="84"/>
        <end position="107"/>
    </location>
</feature>
<evidence type="ECO:0000256" key="3">
    <source>
        <dbReference type="ARBA" id="ARBA00022692"/>
    </source>
</evidence>
<organism evidence="7 8">
    <name type="scientific">Saccharopolyspora taberi</name>
    <dbReference type="NCBI Taxonomy" id="60895"/>
    <lineage>
        <taxon>Bacteria</taxon>
        <taxon>Bacillati</taxon>
        <taxon>Actinomycetota</taxon>
        <taxon>Actinomycetes</taxon>
        <taxon>Pseudonocardiales</taxon>
        <taxon>Pseudonocardiaceae</taxon>
        <taxon>Saccharopolyspora</taxon>
    </lineage>
</organism>
<evidence type="ECO:0000313" key="8">
    <source>
        <dbReference type="Proteomes" id="UP001500979"/>
    </source>
</evidence>